<dbReference type="EMBL" id="KQ976703">
    <property type="protein sequence ID" value="KYM77184.1"/>
    <property type="molecule type" value="Genomic_DNA"/>
</dbReference>
<proteinExistence type="predicted"/>
<name>A0A195AZ04_9HYME</name>
<dbReference type="Proteomes" id="UP000078540">
    <property type="component" value="Unassembled WGS sequence"/>
</dbReference>
<protein>
    <submittedName>
        <fullName evidence="1">Uncharacterized protein</fullName>
    </submittedName>
</protein>
<reference evidence="1 2" key="1">
    <citation type="submission" date="2015-09" db="EMBL/GenBank/DDBJ databases">
        <title>Atta colombica WGS genome.</title>
        <authorList>
            <person name="Nygaard S."/>
            <person name="Hu H."/>
            <person name="Boomsma J."/>
            <person name="Zhang G."/>
        </authorList>
    </citation>
    <scope>NUCLEOTIDE SEQUENCE [LARGE SCALE GENOMIC DNA]</scope>
    <source>
        <strain evidence="1">Treedump-2</strain>
        <tissue evidence="1">Whole body</tissue>
    </source>
</reference>
<accession>A0A195AZ04</accession>
<organism evidence="1 2">
    <name type="scientific">Atta colombica</name>
    <dbReference type="NCBI Taxonomy" id="520822"/>
    <lineage>
        <taxon>Eukaryota</taxon>
        <taxon>Metazoa</taxon>
        <taxon>Ecdysozoa</taxon>
        <taxon>Arthropoda</taxon>
        <taxon>Hexapoda</taxon>
        <taxon>Insecta</taxon>
        <taxon>Pterygota</taxon>
        <taxon>Neoptera</taxon>
        <taxon>Endopterygota</taxon>
        <taxon>Hymenoptera</taxon>
        <taxon>Apocrita</taxon>
        <taxon>Aculeata</taxon>
        <taxon>Formicoidea</taxon>
        <taxon>Formicidae</taxon>
        <taxon>Myrmicinae</taxon>
        <taxon>Atta</taxon>
    </lineage>
</organism>
<gene>
    <name evidence="1" type="ORF">ALC53_12479</name>
</gene>
<keyword evidence="2" id="KW-1185">Reference proteome</keyword>
<evidence type="ECO:0000313" key="1">
    <source>
        <dbReference type="EMBL" id="KYM77184.1"/>
    </source>
</evidence>
<sequence>MIHRLVLPERTFLRRFVTKNQAVIIGNLVSARDSSDKYSQGNGAYFFRGEACLFAYANSAIAYSIKPCSAYFESMQDPRFLSVVAVVPDKKKQRRKIELQDAAIRTSSLRLPSRNAHPFLTQTLRKSAYPTPFLSHIIYNLYPEISCQCSNKHITETVSDTSFEQYLTPTISLALVLLTSTSSILPRAFQSEQCNVINIIILFVLGDGTFRTATATYNMRASKLVPDTVERIDQSAANRIPHLTTTRGSAGVLGGKAAIRRTTVWHALRRNEKKGCSRNTDVSRKRKERLLEWKKNRISRVFELFQDIIFNCREGSFNSMSCQVHLEIICFPLDQDSSMETGLFTFLIIIPTGRSLTRTQPSSCALVTYGLLVTNPRVIWFMRFTPRRFARTCHIASIYVKKILLIGMFFRFRGFRQ</sequence>
<dbReference type="AlphaFoldDB" id="A0A195AZ04"/>
<evidence type="ECO:0000313" key="2">
    <source>
        <dbReference type="Proteomes" id="UP000078540"/>
    </source>
</evidence>